<keyword evidence="5" id="KW-1185">Reference proteome</keyword>
<accession>A0A1M5D4B6</accession>
<dbReference type="Pfam" id="PF00106">
    <property type="entry name" value="adh_short"/>
    <property type="match status" value="1"/>
</dbReference>
<dbReference type="InterPro" id="IPR002347">
    <property type="entry name" value="SDR_fam"/>
</dbReference>
<evidence type="ECO:0000313" key="5">
    <source>
        <dbReference type="Proteomes" id="UP000184048"/>
    </source>
</evidence>
<dbReference type="STRING" id="1121884.SAMN02745131_03104"/>
<dbReference type="Gene3D" id="3.40.50.720">
    <property type="entry name" value="NAD(P)-binding Rossmann-like Domain"/>
    <property type="match status" value="1"/>
</dbReference>
<evidence type="ECO:0000256" key="2">
    <source>
        <dbReference type="ARBA" id="ARBA00023002"/>
    </source>
</evidence>
<dbReference type="FunFam" id="3.40.50.720:FF:000047">
    <property type="entry name" value="NADP-dependent L-serine/L-allo-threonine dehydrogenase"/>
    <property type="match status" value="1"/>
</dbReference>
<dbReference type="PRINTS" id="PR00080">
    <property type="entry name" value="SDRFAMILY"/>
</dbReference>
<evidence type="ECO:0000313" key="4">
    <source>
        <dbReference type="EMBL" id="SHF61824.1"/>
    </source>
</evidence>
<dbReference type="PRINTS" id="PR00081">
    <property type="entry name" value="GDHRDH"/>
</dbReference>
<dbReference type="InterPro" id="IPR020904">
    <property type="entry name" value="Sc_DH/Rdtase_CS"/>
</dbReference>
<sequence length="256" mass="28248">MNKIVFITGTTSGFGEACALQFAKNGYNLILNGRREDRLQNQKHYLEDKYGVKCFAAPFDVRDQKAVFETINNLPEDWKHVDILVNNAGLALGRDQFDKASLDDWDTMIDTNVKGLLYVSKAIIPFMIKRKKGHIINIGSTAAKEAYEGGNVYCASKSAVDAISKAMRIDLLQHFIKVTAIHPGAAETEFSLVRFKGAEDTAKKVYEGFVPLSAADVADVIYYTASLPAHVCINDLVVTCTQQANSFVINRSGTIE</sequence>
<gene>
    <name evidence="4" type="ORF">SAMN02745131_03104</name>
</gene>
<dbReference type="OrthoDB" id="9775296at2"/>
<dbReference type="Proteomes" id="UP000184048">
    <property type="component" value="Unassembled WGS sequence"/>
</dbReference>
<comment type="similarity">
    <text evidence="1 3">Belongs to the short-chain dehydrogenases/reductases (SDR) family.</text>
</comment>
<dbReference type="PANTHER" id="PTHR42901">
    <property type="entry name" value="ALCOHOL DEHYDROGENASE"/>
    <property type="match status" value="1"/>
</dbReference>
<dbReference type="AlphaFoldDB" id="A0A1M5D4B6"/>
<dbReference type="GO" id="GO:0016616">
    <property type="term" value="F:oxidoreductase activity, acting on the CH-OH group of donors, NAD or NADP as acceptor"/>
    <property type="evidence" value="ECO:0007669"/>
    <property type="project" value="UniProtKB-ARBA"/>
</dbReference>
<reference evidence="4 5" key="1">
    <citation type="submission" date="2016-11" db="EMBL/GenBank/DDBJ databases">
        <authorList>
            <person name="Jaros S."/>
            <person name="Januszkiewicz K."/>
            <person name="Wedrychowicz H."/>
        </authorList>
    </citation>
    <scope>NUCLEOTIDE SEQUENCE [LARGE SCALE GENOMIC DNA]</scope>
    <source>
        <strain evidence="4 5">DSM 18119</strain>
    </source>
</reference>
<evidence type="ECO:0000256" key="1">
    <source>
        <dbReference type="ARBA" id="ARBA00006484"/>
    </source>
</evidence>
<dbReference type="InterPro" id="IPR036291">
    <property type="entry name" value="NAD(P)-bd_dom_sf"/>
</dbReference>
<dbReference type="RefSeq" id="WP_072836252.1">
    <property type="nucleotide sequence ID" value="NZ_FQUU01000014.1"/>
</dbReference>
<keyword evidence="2" id="KW-0560">Oxidoreductase</keyword>
<organism evidence="4 5">
    <name type="scientific">Flavisolibacter ginsengisoli DSM 18119</name>
    <dbReference type="NCBI Taxonomy" id="1121884"/>
    <lineage>
        <taxon>Bacteria</taxon>
        <taxon>Pseudomonadati</taxon>
        <taxon>Bacteroidota</taxon>
        <taxon>Chitinophagia</taxon>
        <taxon>Chitinophagales</taxon>
        <taxon>Chitinophagaceae</taxon>
        <taxon>Flavisolibacter</taxon>
    </lineage>
</organism>
<name>A0A1M5D4B6_9BACT</name>
<protein>
    <submittedName>
        <fullName evidence="4">NADP-dependent 3-hydroxy acid dehydrogenase YdfG</fullName>
    </submittedName>
</protein>
<evidence type="ECO:0000256" key="3">
    <source>
        <dbReference type="RuleBase" id="RU000363"/>
    </source>
</evidence>
<dbReference type="EMBL" id="FQUU01000014">
    <property type="protein sequence ID" value="SHF61824.1"/>
    <property type="molecule type" value="Genomic_DNA"/>
</dbReference>
<dbReference type="PROSITE" id="PS00061">
    <property type="entry name" value="ADH_SHORT"/>
    <property type="match status" value="1"/>
</dbReference>
<proteinExistence type="inferred from homology"/>
<dbReference type="PANTHER" id="PTHR42901:SF1">
    <property type="entry name" value="ALCOHOL DEHYDROGENASE"/>
    <property type="match status" value="1"/>
</dbReference>
<dbReference type="SUPFAM" id="SSF51735">
    <property type="entry name" value="NAD(P)-binding Rossmann-fold domains"/>
    <property type="match status" value="1"/>
</dbReference>